<dbReference type="Gene3D" id="1.10.12.10">
    <property type="entry name" value="Lyase 2-enoyl-coa Hydratase, Chain A, domain 2"/>
    <property type="match status" value="1"/>
</dbReference>
<dbReference type="Gene3D" id="3.90.226.10">
    <property type="entry name" value="2-enoyl-CoA Hydratase, Chain A, domain 1"/>
    <property type="match status" value="1"/>
</dbReference>
<proteinExistence type="inferred from homology"/>
<evidence type="ECO:0000313" key="3">
    <source>
        <dbReference type="EMBL" id="MBM7643849.1"/>
    </source>
</evidence>
<dbReference type="SUPFAM" id="SSF52096">
    <property type="entry name" value="ClpP/crotonase"/>
    <property type="match status" value="1"/>
</dbReference>
<dbReference type="EMBL" id="JAFBER010000001">
    <property type="protein sequence ID" value="MBM7643849.1"/>
    <property type="molecule type" value="Genomic_DNA"/>
</dbReference>
<dbReference type="InterPro" id="IPR014748">
    <property type="entry name" value="Enoyl-CoA_hydra_C"/>
</dbReference>
<dbReference type="PROSITE" id="PS00166">
    <property type="entry name" value="ENOYL_COA_HYDRATASE"/>
    <property type="match status" value="1"/>
</dbReference>
<keyword evidence="4" id="KW-1185">Reference proteome</keyword>
<dbReference type="InterPro" id="IPR018376">
    <property type="entry name" value="Enoyl-CoA_hyd/isom_CS"/>
</dbReference>
<dbReference type="EC" id="5.3.3.18" evidence="3"/>
<evidence type="ECO:0000256" key="1">
    <source>
        <dbReference type="ARBA" id="ARBA00005254"/>
    </source>
</evidence>
<comment type="caution">
    <text evidence="3">The sequence shown here is derived from an EMBL/GenBank/DDBJ whole genome shotgun (WGS) entry which is preliminary data.</text>
</comment>
<keyword evidence="3" id="KW-0413">Isomerase</keyword>
<dbReference type="Pfam" id="PF00378">
    <property type="entry name" value="ECH_1"/>
    <property type="match status" value="1"/>
</dbReference>
<dbReference type="CDD" id="cd06558">
    <property type="entry name" value="crotonase-like"/>
    <property type="match status" value="1"/>
</dbReference>
<name>A0ABS2PWL2_9BACL</name>
<gene>
    <name evidence="3" type="ORF">JOD45_000040</name>
</gene>
<organism evidence="3 4">
    <name type="scientific">Scopulibacillus daqui</name>
    <dbReference type="NCBI Taxonomy" id="1469162"/>
    <lineage>
        <taxon>Bacteria</taxon>
        <taxon>Bacillati</taxon>
        <taxon>Bacillota</taxon>
        <taxon>Bacilli</taxon>
        <taxon>Bacillales</taxon>
        <taxon>Sporolactobacillaceae</taxon>
        <taxon>Scopulibacillus</taxon>
    </lineage>
</organism>
<dbReference type="GO" id="GO:0016853">
    <property type="term" value="F:isomerase activity"/>
    <property type="evidence" value="ECO:0007669"/>
    <property type="project" value="UniProtKB-KW"/>
</dbReference>
<dbReference type="PANTHER" id="PTHR43459">
    <property type="entry name" value="ENOYL-COA HYDRATASE"/>
    <property type="match status" value="1"/>
</dbReference>
<evidence type="ECO:0000313" key="4">
    <source>
        <dbReference type="Proteomes" id="UP000808914"/>
    </source>
</evidence>
<protein>
    <submittedName>
        <fullName evidence="3">2-(1,2-epoxy-1,2-dihydrophenyl)acetyl-CoA isomerase</fullName>
        <ecNumber evidence="3">5.3.3.18</ecNumber>
    </submittedName>
</protein>
<sequence>METILFEVSNQIGWLTLNRPEKLNAFNEQMNKEIVQVIKQIEKNDDVRAVVIRGAGRAFCAGEDLSSVNTDTDFGDVLRERYNPMVKRLAYLEKPVVAAIDGAAAGAGLSLALACDFRIASDKASFLEAFIHVGLVPDSGNLYYLPRIVGYAKAMELAILGEKINADQAKELGLVTKVFPQEEFEQGVQAFAERLAKMPTKAVGFIKRYMQQSYETNLSQMLEYEAYAQGAAGKTEDHEAGVQAFLNKQKPVFKGK</sequence>
<dbReference type="RefSeq" id="WP_239548968.1">
    <property type="nucleotide sequence ID" value="NZ_JAFBER010000001.1"/>
</dbReference>
<reference evidence="3 4" key="1">
    <citation type="submission" date="2021-01" db="EMBL/GenBank/DDBJ databases">
        <title>Genomic Encyclopedia of Type Strains, Phase IV (KMG-IV): sequencing the most valuable type-strain genomes for metagenomic binning, comparative biology and taxonomic classification.</title>
        <authorList>
            <person name="Goeker M."/>
        </authorList>
    </citation>
    <scope>NUCLEOTIDE SEQUENCE [LARGE SCALE GENOMIC DNA]</scope>
    <source>
        <strain evidence="3 4">DSM 28236</strain>
    </source>
</reference>
<dbReference type="Proteomes" id="UP000808914">
    <property type="component" value="Unassembled WGS sequence"/>
</dbReference>
<dbReference type="PANTHER" id="PTHR43459:SF1">
    <property type="entry name" value="EG:BACN32G11.4 PROTEIN"/>
    <property type="match status" value="1"/>
</dbReference>
<dbReference type="InterPro" id="IPR029045">
    <property type="entry name" value="ClpP/crotonase-like_dom_sf"/>
</dbReference>
<accession>A0ABS2PWL2</accession>
<comment type="similarity">
    <text evidence="1 2">Belongs to the enoyl-CoA hydratase/isomerase family.</text>
</comment>
<evidence type="ECO:0000256" key="2">
    <source>
        <dbReference type="RuleBase" id="RU003707"/>
    </source>
</evidence>
<dbReference type="InterPro" id="IPR001753">
    <property type="entry name" value="Enoyl-CoA_hydra/iso"/>
</dbReference>